<feature type="domain" description="C2H2-type" evidence="12">
    <location>
        <begin position="323"/>
        <end position="350"/>
    </location>
</feature>
<comment type="similarity">
    <text evidence="2">Belongs to the krueppel C2H2-type zinc-finger protein family.</text>
</comment>
<protein>
    <recommendedName>
        <fullName evidence="12">C2H2-type domain-containing protein</fullName>
    </recommendedName>
</protein>
<evidence type="ECO:0000256" key="6">
    <source>
        <dbReference type="ARBA" id="ARBA00022833"/>
    </source>
</evidence>
<sequence length="446" mass="51490">MRMVEPNGISSGCQDGLSETISSRNMVNDSSMKNVLFFDEEQTAKFTCTECKKYFYNAVALQNHIKMQHDASDRKCVESQKRYVEENFKDLCGFKFIPLPDNESKNIGTHTGVTSRIFTEDTTYLIVKVEGIDMEMEALKKAHHNGNKKNNIRPIKPPVDLRGPFTCTFRSILRPDLQCRQIFFNCCDYSTHYREEHTKRRNAALRCQVCEKRLDNDNDNIQSNTIAAQFQPVSHYTFSCRICGQTFLDSAQFDEHNRIVHAKSKPHQCTICAKRFTQQGGLQQHMRMHTGIRPFVCTYCPKAFTQKAGLDQHLRTHTKIKPFKCVICSKCFSQSVHLRQHMRTHTNIQPFECSVCGRRFKQSSHLNFHTRSHVVGASSLDIEKYAQAMPHQNQMEFLNLSNLQPVQDGETLYYAAELAEPMPINHIQDPFSYQPQVMLPEHMLSI</sequence>
<dbReference type="AlphaFoldDB" id="A0A9N9MZE6"/>
<keyword evidence="4" id="KW-0677">Repeat</keyword>
<evidence type="ECO:0000256" key="1">
    <source>
        <dbReference type="ARBA" id="ARBA00004123"/>
    </source>
</evidence>
<feature type="domain" description="C2H2-type" evidence="12">
    <location>
        <begin position="295"/>
        <end position="322"/>
    </location>
</feature>
<dbReference type="GO" id="GO:0005634">
    <property type="term" value="C:nucleus"/>
    <property type="evidence" value="ECO:0007669"/>
    <property type="project" value="UniProtKB-SubCell"/>
</dbReference>
<evidence type="ECO:0000256" key="3">
    <source>
        <dbReference type="ARBA" id="ARBA00022723"/>
    </source>
</evidence>
<feature type="domain" description="C2H2-type" evidence="12">
    <location>
        <begin position="238"/>
        <end position="266"/>
    </location>
</feature>
<evidence type="ECO:0000313" key="14">
    <source>
        <dbReference type="Proteomes" id="UP001153714"/>
    </source>
</evidence>
<dbReference type="GO" id="GO:0000978">
    <property type="term" value="F:RNA polymerase II cis-regulatory region sequence-specific DNA binding"/>
    <property type="evidence" value="ECO:0007669"/>
    <property type="project" value="TreeGrafter"/>
</dbReference>
<evidence type="ECO:0000256" key="8">
    <source>
        <dbReference type="ARBA" id="ARBA00023125"/>
    </source>
</evidence>
<dbReference type="Proteomes" id="UP001153714">
    <property type="component" value="Chromosome 1"/>
</dbReference>
<dbReference type="Gene3D" id="3.30.160.60">
    <property type="entry name" value="Classic Zinc Finger"/>
    <property type="match status" value="4"/>
</dbReference>
<keyword evidence="10" id="KW-0539">Nucleus</keyword>
<dbReference type="FunFam" id="3.30.160.60:FF:000093">
    <property type="entry name" value="zinc finger protein 668 isoform X1"/>
    <property type="match status" value="1"/>
</dbReference>
<name>A0A9N9MZE6_9NEOP</name>
<keyword evidence="9" id="KW-0804">Transcription</keyword>
<dbReference type="FunFam" id="3.30.160.60:FF:000303">
    <property type="entry name" value="Zinc finger protein 41"/>
    <property type="match status" value="1"/>
</dbReference>
<dbReference type="OrthoDB" id="3437960at2759"/>
<dbReference type="SUPFAM" id="SSF57667">
    <property type="entry name" value="beta-beta-alpha zinc fingers"/>
    <property type="match status" value="4"/>
</dbReference>
<reference evidence="13" key="2">
    <citation type="submission" date="2022-10" db="EMBL/GenBank/DDBJ databases">
        <authorList>
            <consortium name="ENA_rothamsted_submissions"/>
            <consortium name="culmorum"/>
            <person name="King R."/>
        </authorList>
    </citation>
    <scope>NUCLEOTIDE SEQUENCE</scope>
</reference>
<reference evidence="13" key="1">
    <citation type="submission" date="2021-12" db="EMBL/GenBank/DDBJ databases">
        <authorList>
            <person name="King R."/>
        </authorList>
    </citation>
    <scope>NUCLEOTIDE SEQUENCE</scope>
</reference>
<dbReference type="GO" id="GO:0008270">
    <property type="term" value="F:zinc ion binding"/>
    <property type="evidence" value="ECO:0007669"/>
    <property type="project" value="UniProtKB-KW"/>
</dbReference>
<dbReference type="PANTHER" id="PTHR23235:SF142">
    <property type="entry name" value="ZINC FINGER PROTEIN 384"/>
    <property type="match status" value="1"/>
</dbReference>
<proteinExistence type="inferred from homology"/>
<dbReference type="Pfam" id="PF00096">
    <property type="entry name" value="zf-C2H2"/>
    <property type="match status" value="5"/>
</dbReference>
<dbReference type="GO" id="GO:0000981">
    <property type="term" value="F:DNA-binding transcription factor activity, RNA polymerase II-specific"/>
    <property type="evidence" value="ECO:0007669"/>
    <property type="project" value="TreeGrafter"/>
</dbReference>
<dbReference type="InterPro" id="IPR036236">
    <property type="entry name" value="Znf_C2H2_sf"/>
</dbReference>
<keyword evidence="8" id="KW-0238">DNA-binding</keyword>
<dbReference type="PROSITE" id="PS50157">
    <property type="entry name" value="ZINC_FINGER_C2H2_2"/>
    <property type="match status" value="6"/>
</dbReference>
<evidence type="ECO:0000259" key="12">
    <source>
        <dbReference type="PROSITE" id="PS50157"/>
    </source>
</evidence>
<keyword evidence="7" id="KW-0805">Transcription regulation</keyword>
<feature type="domain" description="C2H2-type" evidence="12">
    <location>
        <begin position="46"/>
        <end position="74"/>
    </location>
</feature>
<keyword evidence="6" id="KW-0862">Zinc</keyword>
<dbReference type="PROSITE" id="PS00028">
    <property type="entry name" value="ZINC_FINGER_C2H2_1"/>
    <property type="match status" value="6"/>
</dbReference>
<feature type="domain" description="C2H2-type" evidence="12">
    <location>
        <begin position="351"/>
        <end position="373"/>
    </location>
</feature>
<accession>A0A9N9MZE6</accession>
<dbReference type="FunFam" id="3.30.160.60:FF:000145">
    <property type="entry name" value="Zinc finger protein 574"/>
    <property type="match status" value="1"/>
</dbReference>
<dbReference type="SMART" id="SM00355">
    <property type="entry name" value="ZnF_C2H2"/>
    <property type="match status" value="6"/>
</dbReference>
<evidence type="ECO:0000256" key="11">
    <source>
        <dbReference type="PROSITE-ProRule" id="PRU00042"/>
    </source>
</evidence>
<organism evidence="13 14">
    <name type="scientific">Diatraea saccharalis</name>
    <name type="common">sugarcane borer</name>
    <dbReference type="NCBI Taxonomy" id="40085"/>
    <lineage>
        <taxon>Eukaryota</taxon>
        <taxon>Metazoa</taxon>
        <taxon>Ecdysozoa</taxon>
        <taxon>Arthropoda</taxon>
        <taxon>Hexapoda</taxon>
        <taxon>Insecta</taxon>
        <taxon>Pterygota</taxon>
        <taxon>Neoptera</taxon>
        <taxon>Endopterygota</taxon>
        <taxon>Lepidoptera</taxon>
        <taxon>Glossata</taxon>
        <taxon>Ditrysia</taxon>
        <taxon>Pyraloidea</taxon>
        <taxon>Crambidae</taxon>
        <taxon>Crambinae</taxon>
        <taxon>Diatraea</taxon>
    </lineage>
</organism>
<keyword evidence="5 11" id="KW-0863">Zinc-finger</keyword>
<evidence type="ECO:0000256" key="4">
    <source>
        <dbReference type="ARBA" id="ARBA00022737"/>
    </source>
</evidence>
<dbReference type="PANTHER" id="PTHR23235">
    <property type="entry name" value="KRUEPPEL-LIKE TRANSCRIPTION FACTOR"/>
    <property type="match status" value="1"/>
</dbReference>
<evidence type="ECO:0000256" key="2">
    <source>
        <dbReference type="ARBA" id="ARBA00006991"/>
    </source>
</evidence>
<keyword evidence="14" id="KW-1185">Reference proteome</keyword>
<evidence type="ECO:0000256" key="10">
    <source>
        <dbReference type="ARBA" id="ARBA00023242"/>
    </source>
</evidence>
<evidence type="ECO:0000313" key="13">
    <source>
        <dbReference type="EMBL" id="CAG9782047.1"/>
    </source>
</evidence>
<evidence type="ECO:0000256" key="5">
    <source>
        <dbReference type="ARBA" id="ARBA00022771"/>
    </source>
</evidence>
<feature type="domain" description="C2H2-type" evidence="12">
    <location>
        <begin position="267"/>
        <end position="294"/>
    </location>
</feature>
<evidence type="ECO:0000256" key="7">
    <source>
        <dbReference type="ARBA" id="ARBA00023015"/>
    </source>
</evidence>
<keyword evidence="3" id="KW-0479">Metal-binding</keyword>
<dbReference type="FunFam" id="3.30.160.60:FF:001177">
    <property type="entry name" value="Zinc finger protein 33A"/>
    <property type="match status" value="1"/>
</dbReference>
<comment type="subcellular location">
    <subcellularLocation>
        <location evidence="1">Nucleus</location>
    </subcellularLocation>
</comment>
<gene>
    <name evidence="13" type="ORF">DIATSA_LOCUS338</name>
</gene>
<evidence type="ECO:0000256" key="9">
    <source>
        <dbReference type="ARBA" id="ARBA00023163"/>
    </source>
</evidence>
<dbReference type="EMBL" id="OU893332">
    <property type="protein sequence ID" value="CAG9782047.1"/>
    <property type="molecule type" value="Genomic_DNA"/>
</dbReference>
<dbReference type="InterPro" id="IPR013087">
    <property type="entry name" value="Znf_C2H2_type"/>
</dbReference>